<evidence type="ECO:0000313" key="2">
    <source>
        <dbReference type="EMBL" id="EGC30711.1"/>
    </source>
</evidence>
<feature type="region of interest" description="Disordered" evidence="1">
    <location>
        <begin position="1"/>
        <end position="20"/>
    </location>
</feature>
<dbReference type="Pfam" id="PF14388">
    <property type="entry name" value="DUF4419"/>
    <property type="match status" value="1"/>
</dbReference>
<dbReference type="PANTHER" id="PTHR31252:SF12">
    <property type="entry name" value="DUF4419 DOMAIN-CONTAINING PROTEIN"/>
    <property type="match status" value="1"/>
</dbReference>
<dbReference type="eggNOG" id="ENOG502RPX4">
    <property type="taxonomic scope" value="Eukaryota"/>
</dbReference>
<dbReference type="VEuPathDB" id="AmoebaDB:DICPUDRAFT_157533"/>
<dbReference type="GeneID" id="10508878"/>
<reference evidence="3" key="1">
    <citation type="journal article" date="2011" name="Genome Biol.">
        <title>Comparative genomics of the social amoebae Dictyostelium discoideum and Dictyostelium purpureum.</title>
        <authorList>
            <consortium name="US DOE Joint Genome Institute (JGI-PGF)"/>
            <person name="Sucgang R."/>
            <person name="Kuo A."/>
            <person name="Tian X."/>
            <person name="Salerno W."/>
            <person name="Parikh A."/>
            <person name="Feasley C.L."/>
            <person name="Dalin E."/>
            <person name="Tu H."/>
            <person name="Huang E."/>
            <person name="Barry K."/>
            <person name="Lindquist E."/>
            <person name="Shapiro H."/>
            <person name="Bruce D."/>
            <person name="Schmutz J."/>
            <person name="Salamov A."/>
            <person name="Fey P."/>
            <person name="Gaudet P."/>
            <person name="Anjard C."/>
            <person name="Babu M.M."/>
            <person name="Basu S."/>
            <person name="Bushmanova Y."/>
            <person name="van der Wel H."/>
            <person name="Katoh-Kurasawa M."/>
            <person name="Dinh C."/>
            <person name="Coutinho P.M."/>
            <person name="Saito T."/>
            <person name="Elias M."/>
            <person name="Schaap P."/>
            <person name="Kay R.R."/>
            <person name="Henrissat B."/>
            <person name="Eichinger L."/>
            <person name="Rivero F."/>
            <person name="Putnam N.H."/>
            <person name="West C.M."/>
            <person name="Loomis W.F."/>
            <person name="Chisholm R.L."/>
            <person name="Shaulsky G."/>
            <person name="Strassmann J.E."/>
            <person name="Queller D.C."/>
            <person name="Kuspa A."/>
            <person name="Grigoriev I.V."/>
        </authorList>
    </citation>
    <scope>NUCLEOTIDE SEQUENCE [LARGE SCALE GENOMIC DNA]</scope>
    <source>
        <strain evidence="3">QSDP1</strain>
    </source>
</reference>
<dbReference type="Proteomes" id="UP000001064">
    <property type="component" value="Unassembled WGS sequence"/>
</dbReference>
<sequence>MLSTTINNNKRKNKNKNKYNLNKINREDEFNINKKIKISADEEKSTPQTKTISPLPPILLDSAINNNNNNNNNNIDSKIQSLTFKVDKDVEVYQVDSTFKFNHIKMVKSNTTSQFLRIDKAKEKDSFITKTNIKNSSKSIGNNNSFVWSAIHAFSFHHKLIIRPDDIWMAILNVFSIFFNNNLGKLRNKFVSFSGKKELTVATNYPIFDAPMDELIKLMTVEIKSNIKDPSISDWLIPSFTTTTKVDKVVYAASLMSTLKGFFDYKFSSRCGLPEVTLLGSVDDWVDIKNRFCRFKDYDCKTNQMNQWSELLNPVLDKFIETAQGNPDIKWWNSISRYNGVSGGPYITGWITCFCIYDITGKYVGDRKDESMVPPRGEEKELSGKWLTLKANQLIKGYVSTPVVLKDINGICYNSELYCGHITVDILDKNTLKPNLDWCLVINKTEIPSPTNNNRNNNTNNKNI</sequence>
<evidence type="ECO:0000256" key="1">
    <source>
        <dbReference type="SAM" id="MobiDB-lite"/>
    </source>
</evidence>
<name>F0ZZC9_DICPU</name>
<dbReference type="FunCoup" id="F0ZZC9">
    <property type="interactions" value="3"/>
</dbReference>
<dbReference type="InterPro" id="IPR025533">
    <property type="entry name" value="DUF4419"/>
</dbReference>
<dbReference type="OMA" id="LDWCLVI"/>
<protein>
    <recommendedName>
        <fullName evidence="4">DUF4419 domain-containing protein</fullName>
    </recommendedName>
</protein>
<keyword evidence="3" id="KW-1185">Reference proteome</keyword>
<organism evidence="2 3">
    <name type="scientific">Dictyostelium purpureum</name>
    <name type="common">Slime mold</name>
    <dbReference type="NCBI Taxonomy" id="5786"/>
    <lineage>
        <taxon>Eukaryota</taxon>
        <taxon>Amoebozoa</taxon>
        <taxon>Evosea</taxon>
        <taxon>Eumycetozoa</taxon>
        <taxon>Dictyostelia</taxon>
        <taxon>Dictyosteliales</taxon>
        <taxon>Dictyosteliaceae</taxon>
        <taxon>Dictyostelium</taxon>
    </lineage>
</organism>
<dbReference type="RefSeq" id="XP_003292774.1">
    <property type="nucleotide sequence ID" value="XM_003292726.1"/>
</dbReference>
<evidence type="ECO:0000313" key="3">
    <source>
        <dbReference type="Proteomes" id="UP000001064"/>
    </source>
</evidence>
<gene>
    <name evidence="2" type="ORF">DICPUDRAFT_157533</name>
</gene>
<dbReference type="AlphaFoldDB" id="F0ZZC9"/>
<evidence type="ECO:0008006" key="4">
    <source>
        <dbReference type="Google" id="ProtNLM"/>
    </source>
</evidence>
<dbReference type="PANTHER" id="PTHR31252">
    <property type="entry name" value="DUF4419 DOMAIN-CONTAINING PROTEIN"/>
    <property type="match status" value="1"/>
</dbReference>
<accession>F0ZZC9</accession>
<dbReference type="KEGG" id="dpp:DICPUDRAFT_157533"/>
<proteinExistence type="predicted"/>
<dbReference type="InParanoid" id="F0ZZC9"/>
<dbReference type="EMBL" id="GL871307">
    <property type="protein sequence ID" value="EGC30711.1"/>
    <property type="molecule type" value="Genomic_DNA"/>
</dbReference>
<dbReference type="OrthoDB" id="9978173at2759"/>